<protein>
    <recommendedName>
        <fullName evidence="4">SHOCT domain-containing protein</fullName>
    </recommendedName>
</protein>
<comment type="caution">
    <text evidence="2">The sequence shown here is derived from an EMBL/GenBank/DDBJ whole genome shotgun (WGS) entry which is preliminary data.</text>
</comment>
<dbReference type="RefSeq" id="WP_161810807.1">
    <property type="nucleotide sequence ID" value="NZ_BLJN01000001.1"/>
</dbReference>
<keyword evidence="1" id="KW-1133">Transmembrane helix</keyword>
<keyword evidence="1" id="KW-0472">Membrane</keyword>
<keyword evidence="3" id="KW-1185">Reference proteome</keyword>
<gene>
    <name evidence="2" type="ORF">GCM10011487_09770</name>
</gene>
<feature type="transmembrane region" description="Helical" evidence="1">
    <location>
        <begin position="56"/>
        <end position="78"/>
    </location>
</feature>
<name>A0A829Y6X9_9GAMM</name>
<evidence type="ECO:0000256" key="1">
    <source>
        <dbReference type="SAM" id="Phobius"/>
    </source>
</evidence>
<accession>A0A829Y6X9</accession>
<proteinExistence type="predicted"/>
<dbReference type="AlphaFoldDB" id="A0A829Y6X9"/>
<evidence type="ECO:0000313" key="2">
    <source>
        <dbReference type="EMBL" id="GFE78977.1"/>
    </source>
</evidence>
<feature type="transmembrane region" description="Helical" evidence="1">
    <location>
        <begin position="90"/>
        <end position="108"/>
    </location>
</feature>
<sequence length="197" mass="22047">MSYTLASKLRGCTTQLGLLDEHFLSVQLTRPDIEPRKYDFDLRFANAKPVIVRHIAWFWLALAISLAALATCALWMLWPESAAEWIHPVPLTAAAALLASLGSVLMFLRRTTESLEFTSVHGGVTLVSVTGAIGSAREGKKFFVELIKSINAAKAARPQPPHQFLRDEMREHHRLRELGVLTEEQYETSKSRILASH</sequence>
<evidence type="ECO:0000313" key="3">
    <source>
        <dbReference type="Proteomes" id="UP000445000"/>
    </source>
</evidence>
<reference evidence="3" key="1">
    <citation type="submission" date="2020-01" db="EMBL/GenBank/DDBJ databases">
        <title>'Steroidobacter agaridevorans' sp. nov., agar-degrading bacteria isolated from rhizosphere soils.</title>
        <authorList>
            <person name="Ikenaga M."/>
            <person name="Kataoka M."/>
            <person name="Murouchi A."/>
            <person name="Katsuragi S."/>
            <person name="Sakai M."/>
        </authorList>
    </citation>
    <scope>NUCLEOTIDE SEQUENCE [LARGE SCALE GENOMIC DNA]</scope>
    <source>
        <strain evidence="3">YU21-B</strain>
    </source>
</reference>
<keyword evidence="1" id="KW-0812">Transmembrane</keyword>
<evidence type="ECO:0008006" key="4">
    <source>
        <dbReference type="Google" id="ProtNLM"/>
    </source>
</evidence>
<dbReference type="EMBL" id="BLJN01000001">
    <property type="protein sequence ID" value="GFE78977.1"/>
    <property type="molecule type" value="Genomic_DNA"/>
</dbReference>
<dbReference type="Proteomes" id="UP000445000">
    <property type="component" value="Unassembled WGS sequence"/>
</dbReference>
<organism evidence="2 3">
    <name type="scientific">Steroidobacter agaridevorans</name>
    <dbReference type="NCBI Taxonomy" id="2695856"/>
    <lineage>
        <taxon>Bacteria</taxon>
        <taxon>Pseudomonadati</taxon>
        <taxon>Pseudomonadota</taxon>
        <taxon>Gammaproteobacteria</taxon>
        <taxon>Steroidobacterales</taxon>
        <taxon>Steroidobacteraceae</taxon>
        <taxon>Steroidobacter</taxon>
    </lineage>
</organism>